<accession>A0ABV4HR05</accession>
<dbReference type="CDD" id="cd03019">
    <property type="entry name" value="DsbA_DsbA"/>
    <property type="match status" value="1"/>
</dbReference>
<evidence type="ECO:0000259" key="3">
    <source>
        <dbReference type="PROSITE" id="PS51352"/>
    </source>
</evidence>
<dbReference type="InterPro" id="IPR036249">
    <property type="entry name" value="Thioredoxin-like_sf"/>
</dbReference>
<dbReference type="SUPFAM" id="SSF52833">
    <property type="entry name" value="Thioredoxin-like"/>
    <property type="match status" value="1"/>
</dbReference>
<dbReference type="Proteomes" id="UP001566331">
    <property type="component" value="Unassembled WGS sequence"/>
</dbReference>
<evidence type="ECO:0000256" key="1">
    <source>
        <dbReference type="ARBA" id="ARBA00022729"/>
    </source>
</evidence>
<keyword evidence="1 2" id="KW-0732">Signal</keyword>
<reference evidence="4 5" key="1">
    <citation type="submission" date="2024-07" db="EMBL/GenBank/DDBJ databases">
        <title>Luteimonas salilacus sp. nov., isolated from the shore soil of Salt Lake in Tibet of China.</title>
        <authorList>
            <person name="Zhang X."/>
            <person name="Li A."/>
        </authorList>
    </citation>
    <scope>NUCLEOTIDE SEQUENCE [LARGE SCALE GENOMIC DNA]</scope>
    <source>
        <strain evidence="4 5">B3-2-R+30</strain>
    </source>
</reference>
<name>A0ABV4HR05_9GAMM</name>
<dbReference type="InterPro" id="IPR012336">
    <property type="entry name" value="Thioredoxin-like_fold"/>
</dbReference>
<feature type="domain" description="Thioredoxin" evidence="3">
    <location>
        <begin position="21"/>
        <end position="212"/>
    </location>
</feature>
<sequence>MKLSPGFRPFDWLLGLLLALPLAAAAAPADADPPVEGRDYVLIADGSPWQPLADGEVEVVEIFSYACHICDELHPRVEAWRRTLPESVRFTYLPVAYRVQDPFATGFFAAEALGELPRVHGATFDAVHRNGSLARNASTGEIAGYYGELGVDRERLERAMAADETRQKLNAAHEFLLRSGAQGTPTVIINGRYRVQARSLQDLLRISDQLIAKVRAESR</sequence>
<dbReference type="Gene3D" id="3.40.30.10">
    <property type="entry name" value="Glutaredoxin"/>
    <property type="match status" value="1"/>
</dbReference>
<protein>
    <submittedName>
        <fullName evidence="4">Thiol:disulfide interchange protein DsbA/DsbL</fullName>
    </submittedName>
</protein>
<dbReference type="InterPro" id="IPR023205">
    <property type="entry name" value="DsbA/DsbL"/>
</dbReference>
<dbReference type="Pfam" id="PF13462">
    <property type="entry name" value="Thioredoxin_4"/>
    <property type="match status" value="1"/>
</dbReference>
<gene>
    <name evidence="4" type="ORF">AB6713_11150</name>
</gene>
<feature type="chain" id="PRO_5046278747" evidence="2">
    <location>
        <begin position="32"/>
        <end position="219"/>
    </location>
</feature>
<comment type="caution">
    <text evidence="4">The sequence shown here is derived from an EMBL/GenBank/DDBJ whole genome shotgun (WGS) entry which is preliminary data.</text>
</comment>
<feature type="signal peptide" evidence="2">
    <location>
        <begin position="1"/>
        <end position="31"/>
    </location>
</feature>
<dbReference type="PROSITE" id="PS51352">
    <property type="entry name" value="THIOREDOXIN_2"/>
    <property type="match status" value="1"/>
</dbReference>
<evidence type="ECO:0000256" key="2">
    <source>
        <dbReference type="SAM" id="SignalP"/>
    </source>
</evidence>
<dbReference type="InterPro" id="IPR013766">
    <property type="entry name" value="Thioredoxin_domain"/>
</dbReference>
<evidence type="ECO:0000313" key="4">
    <source>
        <dbReference type="EMBL" id="MEZ0475168.1"/>
    </source>
</evidence>
<dbReference type="PANTHER" id="PTHR35891">
    <property type="entry name" value="THIOL:DISULFIDE INTERCHANGE PROTEIN DSBA"/>
    <property type="match status" value="1"/>
</dbReference>
<dbReference type="PANTHER" id="PTHR35891:SF2">
    <property type="entry name" value="THIOL:DISULFIDE INTERCHANGE PROTEIN DSBA"/>
    <property type="match status" value="1"/>
</dbReference>
<keyword evidence="5" id="KW-1185">Reference proteome</keyword>
<dbReference type="RefSeq" id="WP_370564264.1">
    <property type="nucleotide sequence ID" value="NZ_JBFWIB010000007.1"/>
</dbReference>
<organism evidence="4 5">
    <name type="scientific">Luteimonas salinilitoris</name>
    <dbReference type="NCBI Taxonomy" id="3237697"/>
    <lineage>
        <taxon>Bacteria</taxon>
        <taxon>Pseudomonadati</taxon>
        <taxon>Pseudomonadota</taxon>
        <taxon>Gammaproteobacteria</taxon>
        <taxon>Lysobacterales</taxon>
        <taxon>Lysobacteraceae</taxon>
        <taxon>Luteimonas</taxon>
    </lineage>
</organism>
<dbReference type="InterPro" id="IPR050824">
    <property type="entry name" value="Thiol_disulfide_DsbA"/>
</dbReference>
<evidence type="ECO:0000313" key="5">
    <source>
        <dbReference type="Proteomes" id="UP001566331"/>
    </source>
</evidence>
<dbReference type="EMBL" id="JBFWIC010000013">
    <property type="protein sequence ID" value="MEZ0475168.1"/>
    <property type="molecule type" value="Genomic_DNA"/>
</dbReference>
<proteinExistence type="predicted"/>